<dbReference type="PIRSF" id="PIRSF000156">
    <property type="entry name" value="Pyruvate_dh_E1"/>
    <property type="match status" value="1"/>
</dbReference>
<organism evidence="12 13">
    <name type="scientific">Streptomyces zingiberis</name>
    <dbReference type="NCBI Taxonomy" id="2053010"/>
    <lineage>
        <taxon>Bacteria</taxon>
        <taxon>Bacillati</taxon>
        <taxon>Actinomycetota</taxon>
        <taxon>Actinomycetes</taxon>
        <taxon>Kitasatosporales</taxon>
        <taxon>Streptomycetaceae</taxon>
        <taxon>Streptomyces</taxon>
    </lineage>
</organism>
<dbReference type="CDD" id="cd02017">
    <property type="entry name" value="TPP_E1_EcPDC_like"/>
    <property type="match status" value="1"/>
</dbReference>
<dbReference type="Pfam" id="PF22613">
    <property type="entry name" value="Transketolase_C_1"/>
    <property type="match status" value="1"/>
</dbReference>
<dbReference type="SUPFAM" id="SSF52518">
    <property type="entry name" value="Thiamin diphosphate-binding fold (THDP-binding)"/>
    <property type="match status" value="2"/>
</dbReference>
<dbReference type="InterPro" id="IPR029061">
    <property type="entry name" value="THDP-binding"/>
</dbReference>
<dbReference type="InterPro" id="IPR041621">
    <property type="entry name" value="PDH_E1_M"/>
</dbReference>
<dbReference type="Gene3D" id="3.40.50.970">
    <property type="match status" value="2"/>
</dbReference>
<evidence type="ECO:0000313" key="12">
    <source>
        <dbReference type="EMBL" id="NJP99554.1"/>
    </source>
</evidence>
<evidence type="ECO:0000256" key="2">
    <source>
        <dbReference type="ARBA" id="ARBA00012281"/>
    </source>
</evidence>
<evidence type="ECO:0000256" key="5">
    <source>
        <dbReference type="ARBA" id="ARBA00023052"/>
    </source>
</evidence>
<evidence type="ECO:0000256" key="3">
    <source>
        <dbReference type="ARBA" id="ARBA00017172"/>
    </source>
</evidence>
<comment type="catalytic activity">
    <reaction evidence="7 8">
        <text>N(6)-[(R)-lipoyl]-L-lysyl-[protein] + pyruvate + H(+) = N(6)-[(R)-S(8)-acetyldihydrolipoyl]-L-lysyl-[protein] + CO2</text>
        <dbReference type="Rhea" id="RHEA:19189"/>
        <dbReference type="Rhea" id="RHEA-COMP:10474"/>
        <dbReference type="Rhea" id="RHEA-COMP:10478"/>
        <dbReference type="ChEBI" id="CHEBI:15361"/>
        <dbReference type="ChEBI" id="CHEBI:15378"/>
        <dbReference type="ChEBI" id="CHEBI:16526"/>
        <dbReference type="ChEBI" id="CHEBI:83099"/>
        <dbReference type="ChEBI" id="CHEBI:83111"/>
        <dbReference type="EC" id="1.2.4.1"/>
    </reaction>
</comment>
<evidence type="ECO:0000259" key="11">
    <source>
        <dbReference type="Pfam" id="PF22613"/>
    </source>
</evidence>
<dbReference type="GO" id="GO:0004739">
    <property type="term" value="F:pyruvate dehydrogenase (acetyl-transferring) activity"/>
    <property type="evidence" value="ECO:0007669"/>
    <property type="project" value="UniProtKB-EC"/>
</dbReference>
<dbReference type="PANTHER" id="PTHR43825:SF3">
    <property type="entry name" value="PYRUVATE DEHYDROGENASE E1 COMPONENT"/>
    <property type="match status" value="1"/>
</dbReference>
<dbReference type="Pfam" id="PF00456">
    <property type="entry name" value="Transketolase_N"/>
    <property type="match status" value="1"/>
</dbReference>
<proteinExistence type="predicted"/>
<keyword evidence="5 8" id="KW-0786">Thiamine pyrophosphate</keyword>
<feature type="domain" description="Transketolase N-terminal" evidence="9">
    <location>
        <begin position="150"/>
        <end position="307"/>
    </location>
</feature>
<dbReference type="NCBIfam" id="TIGR00759">
    <property type="entry name" value="aceE"/>
    <property type="match status" value="1"/>
</dbReference>
<evidence type="ECO:0000259" key="10">
    <source>
        <dbReference type="Pfam" id="PF17831"/>
    </source>
</evidence>
<keyword evidence="4 8" id="KW-0560">Oxidoreductase</keyword>
<name>A0ABX1BSN0_9ACTN</name>
<dbReference type="PANTHER" id="PTHR43825">
    <property type="entry name" value="PYRUVATE DEHYDROGENASE E1 COMPONENT"/>
    <property type="match status" value="1"/>
</dbReference>
<sequence length="910" mass="101473">MASASDRNPIIIGGLPSQVPDFDPEETQEWLDSLDAAVDERGRERARYLMLRLIERARAQRVAVPEMRSTDYVNTIATKNEPFFPGNEEIERKILNATRWNAAVMVSRAQRPGIGVGGHIATFASSASLYDVGFNHFFRGKDAGDGGDQIFFQGHASPGVYARAYLLDRLSETQLDGFRQEKSRFPDGLSSYPHPRSMPDFWEFPTVSMGLGPLGAIFQARMNRYMEARGIADTSRSHVWAYLGDGEMDEPESIGQLSIAAREGLDNLTFVVNCNLQRLDGPVRGNGKIIQELESVFRGAGWNVIKLVWDRSWDPLLAQDRDGLLVNKLNTTPDGQFQTYATESGSYIRDHFFGDDQRLRTMVENMTDDQILHLGRGGHDHKKIYAAYKAAKEHKGQPTVILAQTVKGWTLGPNFEGRNATHQMKKLTVDDLKMFRDRLHLPIPDKDLESGLPPYYHPGPDSEEIQYMHDRRKALGGYVPTRVVRAKPLPLPADKTYATVKKGSGQQQIATTMAFVRLLKDLMRDKEIGKRFVLIAPDEYRTFGMDSFFPSAKIYNPLGQQYESVDRELLLAYKESPTGQMLHDGISEAGCTASLIAAGSAYATHGEPLIPVYVFYSMFGFQRTGDQFWQMADQLSRGFVLGATAGRTTLTGEGLQHADGHSQLLASTNPAAVSYDPAYGYEIAHIVKDGLRRMYGEDSEDVFYYLTVYNEPIQHPAEPENVDVEGILKGLYRLRQGERGMIPAQILASGVAVPWALEAQRLLAEEWDVRADVWSATSWNELRKDAVAAEEHNLLHPEEEQRVPYVTTKLRDTEGPKVAVSDWMRAVPDQIARWVPGTYQSLGADGFGFADTRGAARRFFHIDAQSIVLGVLTELARDGKVDRSVLKQAIDRYQLLDPTAADPGAAGGDA</sequence>
<dbReference type="InterPro" id="IPR051157">
    <property type="entry name" value="PDH/Transketolase"/>
</dbReference>
<dbReference type="InterPro" id="IPR004660">
    <property type="entry name" value="PDH_E1"/>
</dbReference>
<dbReference type="InterPro" id="IPR035807">
    <property type="entry name" value="PDC_E1_N"/>
</dbReference>
<dbReference type="Proteomes" id="UP000695264">
    <property type="component" value="Unassembled WGS sequence"/>
</dbReference>
<keyword evidence="13" id="KW-1185">Reference proteome</keyword>
<feature type="domain" description="Pyruvate dehydrogenase E1 component middle" evidence="10">
    <location>
        <begin position="493"/>
        <end position="716"/>
    </location>
</feature>
<evidence type="ECO:0000313" key="13">
    <source>
        <dbReference type="Proteomes" id="UP000695264"/>
    </source>
</evidence>
<dbReference type="InterPro" id="IPR009014">
    <property type="entry name" value="Transketo_C/PFOR_II"/>
</dbReference>
<gene>
    <name evidence="12" type="primary">aceE</name>
    <name evidence="12" type="ORF">HCK00_03100</name>
</gene>
<dbReference type="Gene3D" id="3.40.50.920">
    <property type="match status" value="1"/>
</dbReference>
<keyword evidence="6 8" id="KW-0670">Pyruvate</keyword>
<dbReference type="RefSeq" id="WP_168100169.1">
    <property type="nucleotide sequence ID" value="NZ_JAATEN010000002.1"/>
</dbReference>
<evidence type="ECO:0000256" key="4">
    <source>
        <dbReference type="ARBA" id="ARBA00023002"/>
    </source>
</evidence>
<dbReference type="InterPro" id="IPR055152">
    <property type="entry name" value="Transketolase-like_C_2"/>
</dbReference>
<dbReference type="EMBL" id="JAATEN010000002">
    <property type="protein sequence ID" value="NJP99554.1"/>
    <property type="molecule type" value="Genomic_DNA"/>
</dbReference>
<evidence type="ECO:0000256" key="6">
    <source>
        <dbReference type="ARBA" id="ARBA00023317"/>
    </source>
</evidence>
<evidence type="ECO:0000259" key="9">
    <source>
        <dbReference type="Pfam" id="PF00456"/>
    </source>
</evidence>
<feature type="domain" description="Transketolase-like C-terminal" evidence="11">
    <location>
        <begin position="730"/>
        <end position="863"/>
    </location>
</feature>
<dbReference type="EC" id="1.2.4.1" evidence="2 8"/>
<evidence type="ECO:0000256" key="1">
    <source>
        <dbReference type="ARBA" id="ARBA00001964"/>
    </source>
</evidence>
<dbReference type="SUPFAM" id="SSF52922">
    <property type="entry name" value="TK C-terminal domain-like"/>
    <property type="match status" value="1"/>
</dbReference>
<dbReference type="Pfam" id="PF17831">
    <property type="entry name" value="PDH_E1_M"/>
    <property type="match status" value="1"/>
</dbReference>
<comment type="caution">
    <text evidence="12">The sequence shown here is derived from an EMBL/GenBank/DDBJ whole genome shotgun (WGS) entry which is preliminary data.</text>
</comment>
<dbReference type="InterPro" id="IPR005474">
    <property type="entry name" value="Transketolase_N"/>
</dbReference>
<evidence type="ECO:0000256" key="8">
    <source>
        <dbReference type="PIRNR" id="PIRNR000156"/>
    </source>
</evidence>
<protein>
    <recommendedName>
        <fullName evidence="3 8">Pyruvate dehydrogenase E1 component</fullName>
        <ecNumber evidence="2 8">1.2.4.1</ecNumber>
    </recommendedName>
</protein>
<comment type="function">
    <text evidence="8">Component of the pyruvate dehydrogenase (PDH) complex, that catalyzes the overall conversion of pyruvate to acetyl-CoA and CO(2).</text>
</comment>
<accession>A0ABX1BSN0</accession>
<evidence type="ECO:0000256" key="7">
    <source>
        <dbReference type="ARBA" id="ARBA00051231"/>
    </source>
</evidence>
<reference evidence="12 13" key="1">
    <citation type="submission" date="2020-03" db="EMBL/GenBank/DDBJ databases">
        <title>WGS of actinomycetes isolated from Thailand.</title>
        <authorList>
            <person name="Thawai C."/>
        </authorList>
    </citation>
    <scope>NUCLEOTIDE SEQUENCE [LARGE SCALE GENOMIC DNA]</scope>
    <source>
        <strain evidence="12 13">PLAI 1-29</strain>
    </source>
</reference>
<comment type="cofactor">
    <cofactor evidence="1 8">
        <name>thiamine diphosphate</name>
        <dbReference type="ChEBI" id="CHEBI:58937"/>
    </cofactor>
</comment>